<dbReference type="Proteomes" id="UP000019763">
    <property type="component" value="Unassembled WGS sequence"/>
</dbReference>
<reference evidence="3" key="1">
    <citation type="submission" date="2013-12" db="EMBL/GenBank/DDBJ databases">
        <authorList>
            <person name="Omoto C.K."/>
            <person name="Sibley D."/>
            <person name="Venepally P."/>
            <person name="Hadjithomas M."/>
            <person name="Karamycheva S."/>
            <person name="Brunk B."/>
            <person name="Roos D."/>
            <person name="Caler E."/>
            <person name="Lorenzi H."/>
        </authorList>
    </citation>
    <scope>NUCLEOTIDE SEQUENCE</scope>
</reference>
<dbReference type="EMBL" id="AFNH02000590">
    <property type="protein sequence ID" value="EZG66593.1"/>
    <property type="molecule type" value="Genomic_DNA"/>
</dbReference>
<dbReference type="GeneID" id="22912866"/>
<feature type="coiled-coil region" evidence="1">
    <location>
        <begin position="1148"/>
        <end position="1175"/>
    </location>
</feature>
<feature type="compositionally biased region" description="Low complexity" evidence="2">
    <location>
        <begin position="613"/>
        <end position="622"/>
    </location>
</feature>
<evidence type="ECO:0000256" key="2">
    <source>
        <dbReference type="SAM" id="MobiDB-lite"/>
    </source>
</evidence>
<evidence type="ECO:0000256" key="1">
    <source>
        <dbReference type="SAM" id="Coils"/>
    </source>
</evidence>
<dbReference type="RefSeq" id="XP_011130579.1">
    <property type="nucleotide sequence ID" value="XM_011132277.1"/>
</dbReference>
<dbReference type="eggNOG" id="KOG1949">
    <property type="taxonomic scope" value="Eukaryota"/>
</dbReference>
<dbReference type="GO" id="GO:0000796">
    <property type="term" value="C:condensin complex"/>
    <property type="evidence" value="ECO:0007669"/>
    <property type="project" value="TreeGrafter"/>
</dbReference>
<dbReference type="PANTHER" id="PTHR16199:SF4">
    <property type="entry name" value="CONDENSIN-2 COMPLEX SUBUNIT G2"/>
    <property type="match status" value="1"/>
</dbReference>
<name>A0A023B6L6_GRENI</name>
<dbReference type="InterPro" id="IPR011989">
    <property type="entry name" value="ARM-like"/>
</dbReference>
<dbReference type="SUPFAM" id="SSF48371">
    <property type="entry name" value="ARM repeat"/>
    <property type="match status" value="1"/>
</dbReference>
<sequence>MVESMMTDHALLHESCTADDLRKRGNELLKQLPSKRKATLTADIPPDLIDSIDTYASLCKAKFNDNEDWVKTVLLQPLFEFDGTAAMGCDFQLMMVFNALHRVKFKGKQQQFQKHLYQIRSAFGELSKGRSGGSGPSLPPAREMSSEMEYDFLEKGRRILLNLYMNPCMNTDEGRRFLTTVLTLLDTDFISDVTKAMVGVAVKSKAPSTETCNILEEYVGDMLYRIFVTMSEMPGMFSHYESIIKSLQDRALRSHEQLFYKYRKLLKPIHGKKFKALREFHQRSLILDINECIHAANYQVRRNSLELFADTFPLIDSSLPAAEYEHQLDENLGLLTTSLKDRHPLVRATAVKCCFLIFHGCWTIIPPQFIADTLMFVTTKSLRDQKSPLARANVITGIVQLVQQPFAQETCKELFVTLSPSVHDVDSRVRLELIKLVAVAAHLPEYDITKFIGLDDLVSRLQREAIACDLSRLDQKPIPVNSRAICEILGRLLGSTIINKNQNHTRTLELLLTWAEKYPGVLPRILEYGVQAESVADKAKLSAGLFLYGFRTMDLNPAKLPLSTEQWLRALEPNQLVLGCLLLACSLQLLKQVPAPGTGTSDTGTSGTGTSGTGTTLDTASLGTAPLDTAPLDYAMADSAAATDSATPADDDAVMVYLQQKFDVKLLAFGLELMARSPAKTPANCVSELVMAAILELSSRPGYVVDPVLPAVLKRVVRKQSELGTGRWIQMLRLTLRVGLAEFLVQYMNEWLEILKAVQKSLLRLDTEDAGRREPLGDEEVAMLVVFTKSIPSLTHPSFGLPDELCLRFRDHIVDFLNELEHAVEAAFRGCREMNESIRYTVNVVLPYLLAGVVASINYVLQTVDFALIADVYRNVGQCLRKLQNPEMPPNSGWGAQLRRLLSGRPEGGEEATAFVSVEGAEGVHKLASCLTECASVLASALGSYLNPLDMISLEGLRSAMAAWCTVQLGYMPCNLMRMRKEFFTCMVRCIQYHARLQGLTVELLDTVVLFSMLYLASSPKKLSLYYPSPGICKTSADDPEPAVKRYRVNEDQERDSCCLVLHANPALIDQQWRPYCRFLNYLTTLQTAGPNATHCCWIEKVILFFQDRSDTYILDSSMTYRNLIRTDVLELLINTFVALRMAKTHGNEQQENVIRAANSARNSLERDLESKQALQQLGSVTGKTPVRRLLVSPDT</sequence>
<dbReference type="PANTHER" id="PTHR16199">
    <property type="entry name" value="CONDENSIN-2 COMPLEX SUBUNIT G2"/>
    <property type="match status" value="1"/>
</dbReference>
<dbReference type="Pfam" id="PF12422">
    <property type="entry name" value="Condensin2nSMC"/>
    <property type="match status" value="1"/>
</dbReference>
<dbReference type="InterPro" id="IPR016024">
    <property type="entry name" value="ARM-type_fold"/>
</dbReference>
<evidence type="ECO:0000313" key="4">
    <source>
        <dbReference type="Proteomes" id="UP000019763"/>
    </source>
</evidence>
<dbReference type="VEuPathDB" id="CryptoDB:GNI_078800"/>
<dbReference type="GO" id="GO:0005634">
    <property type="term" value="C:nucleus"/>
    <property type="evidence" value="ECO:0007669"/>
    <property type="project" value="InterPro"/>
</dbReference>
<accession>A0A023B6L6</accession>
<feature type="region of interest" description="Disordered" evidence="2">
    <location>
        <begin position="596"/>
        <end position="622"/>
    </location>
</feature>
<keyword evidence="4" id="KW-1185">Reference proteome</keyword>
<proteinExistence type="predicted"/>
<organism evidence="3 4">
    <name type="scientific">Gregarina niphandrodes</name>
    <name type="common">Septate eugregarine</name>
    <dbReference type="NCBI Taxonomy" id="110365"/>
    <lineage>
        <taxon>Eukaryota</taxon>
        <taxon>Sar</taxon>
        <taxon>Alveolata</taxon>
        <taxon>Apicomplexa</taxon>
        <taxon>Conoidasida</taxon>
        <taxon>Gregarinasina</taxon>
        <taxon>Eugregarinorida</taxon>
        <taxon>Gregarinidae</taxon>
        <taxon>Gregarina</taxon>
    </lineage>
</organism>
<dbReference type="InterPro" id="IPR024741">
    <property type="entry name" value="Condensin2_G2"/>
</dbReference>
<dbReference type="AlphaFoldDB" id="A0A023B6L6"/>
<protein>
    <submittedName>
        <fullName evidence="3">Condensin II non structural maintenance of chromosomes subunit</fullName>
    </submittedName>
</protein>
<dbReference type="OrthoDB" id="10062843at2759"/>
<comment type="caution">
    <text evidence="3">The sequence shown here is derived from an EMBL/GenBank/DDBJ whole genome shotgun (WGS) entry which is preliminary data.</text>
</comment>
<dbReference type="Gene3D" id="1.25.10.10">
    <property type="entry name" value="Leucine-rich Repeat Variant"/>
    <property type="match status" value="1"/>
</dbReference>
<gene>
    <name evidence="3" type="ORF">GNI_078800</name>
</gene>
<dbReference type="GO" id="GO:0000070">
    <property type="term" value="P:mitotic sister chromatid segregation"/>
    <property type="evidence" value="ECO:0007669"/>
    <property type="project" value="TreeGrafter"/>
</dbReference>
<keyword evidence="1" id="KW-0175">Coiled coil</keyword>
<evidence type="ECO:0000313" key="3">
    <source>
        <dbReference type="EMBL" id="EZG66593.1"/>
    </source>
</evidence>